<organism evidence="1 2">
    <name type="scientific">Photobacterium toruni</name>
    <dbReference type="NCBI Taxonomy" id="1935446"/>
    <lineage>
        <taxon>Bacteria</taxon>
        <taxon>Pseudomonadati</taxon>
        <taxon>Pseudomonadota</taxon>
        <taxon>Gammaproteobacteria</taxon>
        <taxon>Vibrionales</taxon>
        <taxon>Vibrionaceae</taxon>
        <taxon>Photobacterium</taxon>
    </lineage>
</organism>
<gene>
    <name evidence="1" type="ORF">VXS06_14720</name>
</gene>
<reference evidence="1 2" key="1">
    <citation type="submission" date="2024-01" db="EMBL/GenBank/DDBJ databases">
        <title>Active colonisers of the gastrointestinal tract of Atlantic salmon farmed in a warm water region.</title>
        <authorList>
            <person name="Bowman J.P."/>
        </authorList>
    </citation>
    <scope>NUCLEOTIDE SEQUENCE [LARGE SCALE GENOMIC DNA]</scope>
    <source>
        <strain evidence="1 2">S3MW1</strain>
    </source>
</reference>
<dbReference type="Proteomes" id="UP001306119">
    <property type="component" value="Unassembled WGS sequence"/>
</dbReference>
<proteinExistence type="predicted"/>
<accession>A0ABU6L8V6</accession>
<evidence type="ECO:0000313" key="2">
    <source>
        <dbReference type="Proteomes" id="UP001306119"/>
    </source>
</evidence>
<dbReference type="RefSeq" id="WP_327775318.1">
    <property type="nucleotide sequence ID" value="NZ_JAYXUG010000013.1"/>
</dbReference>
<keyword evidence="2" id="KW-1185">Reference proteome</keyword>
<sequence length="62" mass="7217">MKKNTHLEDMEAELLKLESIYCHSDLEAAAMRLCMKMLPSDLFDSTDKYDKVKSYVTDLLML</sequence>
<name>A0ABU6L8V6_9GAMM</name>
<comment type="caution">
    <text evidence="1">The sequence shown here is derived from an EMBL/GenBank/DDBJ whole genome shotgun (WGS) entry which is preliminary data.</text>
</comment>
<evidence type="ECO:0000313" key="1">
    <source>
        <dbReference type="EMBL" id="MEC6833018.1"/>
    </source>
</evidence>
<protein>
    <submittedName>
        <fullName evidence="1">Uncharacterized protein</fullName>
    </submittedName>
</protein>
<dbReference type="EMBL" id="JAYXUG010000013">
    <property type="protein sequence ID" value="MEC6833018.1"/>
    <property type="molecule type" value="Genomic_DNA"/>
</dbReference>